<organism evidence="2 3">
    <name type="scientific">Hymenoscyphus fraxineus</name>
    <dbReference type="NCBI Taxonomy" id="746836"/>
    <lineage>
        <taxon>Eukaryota</taxon>
        <taxon>Fungi</taxon>
        <taxon>Dikarya</taxon>
        <taxon>Ascomycota</taxon>
        <taxon>Pezizomycotina</taxon>
        <taxon>Leotiomycetes</taxon>
        <taxon>Helotiales</taxon>
        <taxon>Helotiaceae</taxon>
        <taxon>Hymenoscyphus</taxon>
    </lineage>
</organism>
<dbReference type="GO" id="GO:0033615">
    <property type="term" value="P:mitochondrial proton-transporting ATP synthase complex assembly"/>
    <property type="evidence" value="ECO:0007669"/>
    <property type="project" value="TreeGrafter"/>
</dbReference>
<evidence type="ECO:0008006" key="4">
    <source>
        <dbReference type="Google" id="ProtNLM"/>
    </source>
</evidence>
<dbReference type="PANTHER" id="PTHR28106:SF1">
    <property type="entry name" value="MITOCHONDRIAL ATPASE COMPLEX SUBUNIT ATP10"/>
    <property type="match status" value="1"/>
</dbReference>
<dbReference type="EMBL" id="CAJVRL010000049">
    <property type="protein sequence ID" value="CAG8953223.1"/>
    <property type="molecule type" value="Genomic_DNA"/>
</dbReference>
<name>A0A9N9KUP9_9HELO</name>
<dbReference type="Proteomes" id="UP000696280">
    <property type="component" value="Unassembled WGS sequence"/>
</dbReference>
<dbReference type="OrthoDB" id="17089at2759"/>
<dbReference type="PANTHER" id="PTHR28106">
    <property type="entry name" value="MITOCHONDRIAL ATPASE COMPLEX SUBUNIT ATP10"/>
    <property type="match status" value="1"/>
</dbReference>
<keyword evidence="3" id="KW-1185">Reference proteome</keyword>
<dbReference type="Pfam" id="PF05176">
    <property type="entry name" value="ATP-synt_10"/>
    <property type="match status" value="1"/>
</dbReference>
<evidence type="ECO:0000313" key="3">
    <source>
        <dbReference type="Proteomes" id="UP000696280"/>
    </source>
</evidence>
<gene>
    <name evidence="2" type="ORF">HYFRA_00003424</name>
</gene>
<dbReference type="InterPro" id="IPR007849">
    <property type="entry name" value="ATP10"/>
</dbReference>
<feature type="region of interest" description="Disordered" evidence="1">
    <location>
        <begin position="39"/>
        <end position="73"/>
    </location>
</feature>
<dbReference type="GO" id="GO:0005743">
    <property type="term" value="C:mitochondrial inner membrane"/>
    <property type="evidence" value="ECO:0007669"/>
    <property type="project" value="TreeGrafter"/>
</dbReference>
<evidence type="ECO:0000313" key="2">
    <source>
        <dbReference type="EMBL" id="CAG8953223.1"/>
    </source>
</evidence>
<evidence type="ECO:0000256" key="1">
    <source>
        <dbReference type="SAM" id="MobiDB-lite"/>
    </source>
</evidence>
<accession>A0A9N9KUP9</accession>
<sequence length="356" mass="39842">MIVSRTSFRTAKYGIDAATCMGCQWRAFGTSYRQLAAKRAPKPKSVAPAPAPAPAPTPAAKAPPTIPSPLEDAPRAYGKSLDEFVPKPLLRPIGIPYPPQPGQNSGIDTRSLKQRRDDFVDYDKHLARRKELTHKVASPYFREWSNMRFSKGKTFVAPPRIFKSQFSLYFPNLQGQTLLPDKLVKDTTPVLAKKISVVTIFNTRWAENQTATFTSEKNNPQLHELLKNNEGIAQTVQINMEDNWMKAWLVRLFMPSLRKTMPKANWGRYFLVRRGFTQELQELIGLLNTKVGYTYVLDGECKIRWAGSGLSEGDEKEGLVKAVAQLVQEARKGPVSIPKPIIDAPKPKKKAAVPAV</sequence>
<comment type="caution">
    <text evidence="2">The sequence shown here is derived from an EMBL/GenBank/DDBJ whole genome shotgun (WGS) entry which is preliminary data.</text>
</comment>
<protein>
    <recommendedName>
        <fullName evidence="4">Mitochondrial ATPase complex subunit ATP10</fullName>
    </recommendedName>
</protein>
<dbReference type="AlphaFoldDB" id="A0A9N9KUP9"/>
<reference evidence="2" key="1">
    <citation type="submission" date="2021-07" db="EMBL/GenBank/DDBJ databases">
        <authorList>
            <person name="Durling M."/>
        </authorList>
    </citation>
    <scope>NUCLEOTIDE SEQUENCE</scope>
</reference>
<proteinExistence type="predicted"/>